<accession>A0AB33K9B1</accession>
<proteinExistence type="predicted"/>
<evidence type="ECO:0000313" key="1">
    <source>
        <dbReference type="EMBL" id="BFP50064.1"/>
    </source>
</evidence>
<sequence>MHDVDQQLMAAARALVPGLPDHTVWTTQPPGHRKAVLFTSINLTEDARRRTFHPVPEAYYRPDDTDLLLTLPGGIPVPMANLTPAQQSTARRQAAGAVHIDTTQGKPGTVTRLAVKPATVHLALVEGRANAATLGRVTSYAPFCTRALLTRVRPSTNFLIEAGFYGVGVALQTPEGIEVLVKPVPWVLRRHSPAGWCFVEHAYLAATLVPKRADP</sequence>
<reference evidence="1" key="1">
    <citation type="submission" date="2024-07" db="EMBL/GenBank/DDBJ databases">
        <title>Complete genome sequences of cellulolytic bacteria, Kitasatospora sp. CMC57 and Streptomyces sp. CMC78, isolated from Japanese agricultural soil.</title>
        <authorList>
            <person name="Hashimoto T."/>
            <person name="Ito M."/>
            <person name="Iwamoto M."/>
            <person name="Fukahori D."/>
            <person name="Shoda T."/>
            <person name="Sakoda M."/>
            <person name="Morohoshi T."/>
            <person name="Mitsuboshi M."/>
            <person name="Nishizawa T."/>
        </authorList>
    </citation>
    <scope>NUCLEOTIDE SEQUENCE</scope>
    <source>
        <strain evidence="1">CMC57</strain>
        <plasmid evidence="1">pCMC57_01</plasmid>
    </source>
</reference>
<gene>
    <name evidence="1" type="ORF">KCMC57_64320</name>
</gene>
<name>A0AB33K9B1_9ACTN</name>
<dbReference type="KEGG" id="kic:KCMC57_64320"/>
<organism evidence="1">
    <name type="scientific">Kitasatospora sp. CMC57</name>
    <dbReference type="NCBI Taxonomy" id="3231513"/>
    <lineage>
        <taxon>Bacteria</taxon>
        <taxon>Bacillati</taxon>
        <taxon>Actinomycetota</taxon>
        <taxon>Actinomycetes</taxon>
        <taxon>Kitasatosporales</taxon>
        <taxon>Streptomycetaceae</taxon>
        <taxon>Kitasatospora</taxon>
    </lineage>
</organism>
<geneLocation type="plasmid" evidence="1">
    <name>pCMC57_01</name>
</geneLocation>
<dbReference type="RefSeq" id="WP_407992454.1">
    <property type="nucleotide sequence ID" value="NZ_AP035882.1"/>
</dbReference>
<dbReference type="AlphaFoldDB" id="A0AB33K9B1"/>
<keyword evidence="1" id="KW-0614">Plasmid</keyword>
<dbReference type="EMBL" id="AP035882">
    <property type="protein sequence ID" value="BFP50064.1"/>
    <property type="molecule type" value="Genomic_DNA"/>
</dbReference>
<protein>
    <submittedName>
        <fullName evidence="1">Uncharacterized protein</fullName>
    </submittedName>
</protein>